<dbReference type="EMBL" id="JAEPRC010001122">
    <property type="protein sequence ID" value="KAG2189925.1"/>
    <property type="molecule type" value="Genomic_DNA"/>
</dbReference>
<reference evidence="2" key="1">
    <citation type="submission" date="2020-12" db="EMBL/GenBank/DDBJ databases">
        <title>Metabolic potential, ecology and presence of endohyphal bacteria is reflected in genomic diversity of Mucoromycotina.</title>
        <authorList>
            <person name="Muszewska A."/>
            <person name="Okrasinska A."/>
            <person name="Steczkiewicz K."/>
            <person name="Drgas O."/>
            <person name="Orlowska M."/>
            <person name="Perlinska-Lenart U."/>
            <person name="Aleksandrzak-Piekarczyk T."/>
            <person name="Szatraj K."/>
            <person name="Zielenkiewicz U."/>
            <person name="Pilsyk S."/>
            <person name="Malc E."/>
            <person name="Mieczkowski P."/>
            <person name="Kruszewska J.S."/>
            <person name="Biernat P."/>
            <person name="Pawlowska J."/>
        </authorList>
    </citation>
    <scope>NUCLEOTIDE SEQUENCE</scope>
    <source>
        <strain evidence="2">CBS 226.32</strain>
    </source>
</reference>
<feature type="domain" description="Integrase catalytic" evidence="1">
    <location>
        <begin position="1"/>
        <end position="96"/>
    </location>
</feature>
<organism evidence="2 3">
    <name type="scientific">Mucor plumbeus</name>
    <dbReference type="NCBI Taxonomy" id="97098"/>
    <lineage>
        <taxon>Eukaryota</taxon>
        <taxon>Fungi</taxon>
        <taxon>Fungi incertae sedis</taxon>
        <taxon>Mucoromycota</taxon>
        <taxon>Mucoromycotina</taxon>
        <taxon>Mucoromycetes</taxon>
        <taxon>Mucorales</taxon>
        <taxon>Mucorineae</taxon>
        <taxon>Mucoraceae</taxon>
        <taxon>Mucor</taxon>
    </lineage>
</organism>
<dbReference type="AlphaFoldDB" id="A0A8H7QD62"/>
<dbReference type="GO" id="GO:0015074">
    <property type="term" value="P:DNA integration"/>
    <property type="evidence" value="ECO:0007669"/>
    <property type="project" value="InterPro"/>
</dbReference>
<accession>A0A8H7QD62</accession>
<dbReference type="PROSITE" id="PS50994">
    <property type="entry name" value="INTEGRASE"/>
    <property type="match status" value="1"/>
</dbReference>
<evidence type="ECO:0000313" key="3">
    <source>
        <dbReference type="Proteomes" id="UP000650833"/>
    </source>
</evidence>
<dbReference type="GO" id="GO:0003676">
    <property type="term" value="F:nucleic acid binding"/>
    <property type="evidence" value="ECO:0007669"/>
    <property type="project" value="InterPro"/>
</dbReference>
<name>A0A8H7QD62_9FUNG</name>
<protein>
    <recommendedName>
        <fullName evidence="1">Integrase catalytic domain-containing protein</fullName>
    </recommendedName>
</protein>
<sequence>MPLDHWCMDFDDMGVTSTFGNNFLFALTDYFTRFTIVKCIPGKHATTIARELLQISSLFGSKWVNGVVEAMMDVDGIDKRLSLAYNPLELWEKTQK</sequence>
<evidence type="ECO:0000313" key="2">
    <source>
        <dbReference type="EMBL" id="KAG2189925.1"/>
    </source>
</evidence>
<dbReference type="Proteomes" id="UP000650833">
    <property type="component" value="Unassembled WGS sequence"/>
</dbReference>
<gene>
    <name evidence="2" type="ORF">INT46_011389</name>
</gene>
<dbReference type="OrthoDB" id="2202057at2759"/>
<dbReference type="InterPro" id="IPR001584">
    <property type="entry name" value="Integrase_cat-core"/>
</dbReference>
<dbReference type="InterPro" id="IPR036397">
    <property type="entry name" value="RNaseH_sf"/>
</dbReference>
<dbReference type="Gene3D" id="3.30.420.10">
    <property type="entry name" value="Ribonuclease H-like superfamily/Ribonuclease H"/>
    <property type="match status" value="1"/>
</dbReference>
<dbReference type="GO" id="GO:0005634">
    <property type="term" value="C:nucleus"/>
    <property type="evidence" value="ECO:0007669"/>
    <property type="project" value="UniProtKB-ARBA"/>
</dbReference>
<dbReference type="SUPFAM" id="SSF53098">
    <property type="entry name" value="Ribonuclease H-like"/>
    <property type="match status" value="1"/>
</dbReference>
<keyword evidence="3" id="KW-1185">Reference proteome</keyword>
<comment type="caution">
    <text evidence="2">The sequence shown here is derived from an EMBL/GenBank/DDBJ whole genome shotgun (WGS) entry which is preliminary data.</text>
</comment>
<dbReference type="InterPro" id="IPR012337">
    <property type="entry name" value="RNaseH-like_sf"/>
</dbReference>
<evidence type="ECO:0000259" key="1">
    <source>
        <dbReference type="PROSITE" id="PS50994"/>
    </source>
</evidence>
<proteinExistence type="predicted"/>